<name>A0A6A0A839_HAELA</name>
<evidence type="ECO:0000313" key="2">
    <source>
        <dbReference type="EMBL" id="GFH28755.1"/>
    </source>
</evidence>
<sequence length="77" mass="7873">MVRMAAQLGLGQGALEDNGPEGLFSLASALKASDSAALNKVVEVSAPGDEDMEQLGAPDSSDDEYQGLEHTVGHGSE</sequence>
<proteinExistence type="predicted"/>
<evidence type="ECO:0000256" key="1">
    <source>
        <dbReference type="SAM" id="MobiDB-lite"/>
    </source>
</evidence>
<comment type="caution">
    <text evidence="2">The sequence shown here is derived from an EMBL/GenBank/DDBJ whole genome shotgun (WGS) entry which is preliminary data.</text>
</comment>
<keyword evidence="3" id="KW-1185">Reference proteome</keyword>
<protein>
    <submittedName>
        <fullName evidence="2">Uncharacterized protein</fullName>
    </submittedName>
</protein>
<feature type="region of interest" description="Disordered" evidence="1">
    <location>
        <begin position="44"/>
        <end position="77"/>
    </location>
</feature>
<dbReference type="Proteomes" id="UP000485058">
    <property type="component" value="Unassembled WGS sequence"/>
</dbReference>
<reference evidence="2 3" key="1">
    <citation type="submission" date="2020-02" db="EMBL/GenBank/DDBJ databases">
        <title>Draft genome sequence of Haematococcus lacustris strain NIES-144.</title>
        <authorList>
            <person name="Morimoto D."/>
            <person name="Nakagawa S."/>
            <person name="Yoshida T."/>
            <person name="Sawayama S."/>
        </authorList>
    </citation>
    <scope>NUCLEOTIDE SEQUENCE [LARGE SCALE GENOMIC DNA]</scope>
    <source>
        <strain evidence="2 3">NIES-144</strain>
    </source>
</reference>
<organism evidence="2 3">
    <name type="scientific">Haematococcus lacustris</name>
    <name type="common">Green alga</name>
    <name type="synonym">Haematococcus pluvialis</name>
    <dbReference type="NCBI Taxonomy" id="44745"/>
    <lineage>
        <taxon>Eukaryota</taxon>
        <taxon>Viridiplantae</taxon>
        <taxon>Chlorophyta</taxon>
        <taxon>core chlorophytes</taxon>
        <taxon>Chlorophyceae</taxon>
        <taxon>CS clade</taxon>
        <taxon>Chlamydomonadales</taxon>
        <taxon>Haematococcaceae</taxon>
        <taxon>Haematococcus</taxon>
    </lineage>
</organism>
<evidence type="ECO:0000313" key="3">
    <source>
        <dbReference type="Proteomes" id="UP000485058"/>
    </source>
</evidence>
<dbReference type="EMBL" id="BLLF01004020">
    <property type="protein sequence ID" value="GFH28755.1"/>
    <property type="molecule type" value="Genomic_DNA"/>
</dbReference>
<accession>A0A6A0A839</accession>
<gene>
    <name evidence="2" type="ORF">HaLaN_27297</name>
</gene>
<feature type="region of interest" description="Disordered" evidence="1">
    <location>
        <begin position="1"/>
        <end position="21"/>
    </location>
</feature>
<dbReference type="AlphaFoldDB" id="A0A6A0A839"/>